<dbReference type="GO" id="GO:0015074">
    <property type="term" value="P:DNA integration"/>
    <property type="evidence" value="ECO:0007669"/>
    <property type="project" value="UniProtKB-KW"/>
</dbReference>
<dbReference type="InterPro" id="IPR011010">
    <property type="entry name" value="DNA_brk_join_enz"/>
</dbReference>
<dbReference type="EMBL" id="LAJE02000257">
    <property type="protein sequence ID" value="OEO29780.1"/>
    <property type="molecule type" value="Genomic_DNA"/>
</dbReference>
<dbReference type="GO" id="GO:0006310">
    <property type="term" value="P:DNA recombination"/>
    <property type="evidence" value="ECO:0007669"/>
    <property type="project" value="UniProtKB-KW"/>
</dbReference>
<dbReference type="PANTHER" id="PTHR30349:SF88">
    <property type="entry name" value="BLL1584 PROTEIN"/>
    <property type="match status" value="1"/>
</dbReference>
<comment type="caution">
    <text evidence="5">The sequence shown here is derived from an EMBL/GenBank/DDBJ whole genome shotgun (WGS) entry which is preliminary data.</text>
</comment>
<evidence type="ECO:0000313" key="5">
    <source>
        <dbReference type="EMBL" id="OEO29780.1"/>
    </source>
</evidence>
<evidence type="ECO:0000256" key="3">
    <source>
        <dbReference type="SAM" id="MobiDB-lite"/>
    </source>
</evidence>
<organism evidence="5 6">
    <name type="scientific">Devosia insulae DS-56</name>
    <dbReference type="NCBI Taxonomy" id="1116389"/>
    <lineage>
        <taxon>Bacteria</taxon>
        <taxon>Pseudomonadati</taxon>
        <taxon>Pseudomonadota</taxon>
        <taxon>Alphaproteobacteria</taxon>
        <taxon>Hyphomicrobiales</taxon>
        <taxon>Devosiaceae</taxon>
        <taxon>Devosia</taxon>
    </lineage>
</organism>
<proteinExistence type="predicted"/>
<dbReference type="SUPFAM" id="SSF56349">
    <property type="entry name" value="DNA breaking-rejoining enzymes"/>
    <property type="match status" value="1"/>
</dbReference>
<feature type="region of interest" description="Disordered" evidence="3">
    <location>
        <begin position="1"/>
        <end position="26"/>
    </location>
</feature>
<dbReference type="GO" id="GO:0003677">
    <property type="term" value="F:DNA binding"/>
    <property type="evidence" value="ECO:0007669"/>
    <property type="project" value="InterPro"/>
</dbReference>
<sequence length="391" mass="43756">MSSGPIGRGPRLWLQPERRNSNGSVEASRWVIRDGSIKRSTGCAPADRAAAERALQEYIAEKHEPRDFGGAPSRTLILDVLTLYGRDVVPGHARPKETGSRLARLGAWWGDPKHAMQTMSPPGRPKAKMTGYVSDVGAPSCNAYVAHVGRNRTASMDLELLRAAMNYAVSIQVLEKAPPVSLPKKPPARQRWLTRSEVAKLLWAARRGTRSSNGRSGEADDWHSRRHLACFMLVAAYTGSRKQDILNACFERRPDHGHIDLDNGIWTRKAESKRATKKRQPTIPLPGPLLAHLRRWRKNGQAFAVEFNGRRVDRIDKSFRQLVRDCSLTGQVVPHTFRHTAITWGMQRGIDPWVASGYFGLGLQTLLEVYGHHHPDHLKEAASKMARPKPR</sequence>
<protein>
    <recommendedName>
        <fullName evidence="4">Tyr recombinase domain-containing protein</fullName>
    </recommendedName>
</protein>
<dbReference type="Gene3D" id="1.10.443.10">
    <property type="entry name" value="Intergrase catalytic core"/>
    <property type="match status" value="1"/>
</dbReference>
<name>A0A1E5XME9_9HYPH</name>
<keyword evidence="6" id="KW-1185">Reference proteome</keyword>
<evidence type="ECO:0000259" key="4">
    <source>
        <dbReference type="PROSITE" id="PS51898"/>
    </source>
</evidence>
<reference evidence="5 6" key="1">
    <citation type="journal article" date="2015" name="Genome Announc.">
        <title>Genome Assemblies of Three Soil-Associated Devosia species: D. insulae, D. limi, and D. soli.</title>
        <authorList>
            <person name="Hassan Y.I."/>
            <person name="Lepp D."/>
            <person name="Zhou T."/>
        </authorList>
    </citation>
    <scope>NUCLEOTIDE SEQUENCE [LARGE SCALE GENOMIC DNA]</scope>
    <source>
        <strain evidence="5 6">DS-56</strain>
    </source>
</reference>
<evidence type="ECO:0000256" key="2">
    <source>
        <dbReference type="ARBA" id="ARBA00023172"/>
    </source>
</evidence>
<dbReference type="InterPro" id="IPR013762">
    <property type="entry name" value="Integrase-like_cat_sf"/>
</dbReference>
<dbReference type="OrthoDB" id="9808346at2"/>
<dbReference type="AlphaFoldDB" id="A0A1E5XME9"/>
<evidence type="ECO:0000313" key="6">
    <source>
        <dbReference type="Proteomes" id="UP000095463"/>
    </source>
</evidence>
<dbReference type="InterPro" id="IPR002104">
    <property type="entry name" value="Integrase_catalytic"/>
</dbReference>
<dbReference type="Proteomes" id="UP000095463">
    <property type="component" value="Unassembled WGS sequence"/>
</dbReference>
<accession>A0A1E5XME9</accession>
<keyword evidence="1" id="KW-0229">DNA integration</keyword>
<keyword evidence="2" id="KW-0233">DNA recombination</keyword>
<dbReference type="InterPro" id="IPR050090">
    <property type="entry name" value="Tyrosine_recombinase_XerCD"/>
</dbReference>
<evidence type="ECO:0000256" key="1">
    <source>
        <dbReference type="ARBA" id="ARBA00022908"/>
    </source>
</evidence>
<dbReference type="CDD" id="cd00796">
    <property type="entry name" value="INT_Rci_Hp1_C"/>
    <property type="match status" value="1"/>
</dbReference>
<feature type="domain" description="Tyr recombinase" evidence="4">
    <location>
        <begin position="188"/>
        <end position="383"/>
    </location>
</feature>
<dbReference type="Pfam" id="PF00589">
    <property type="entry name" value="Phage_integrase"/>
    <property type="match status" value="1"/>
</dbReference>
<dbReference type="PROSITE" id="PS51898">
    <property type="entry name" value="TYR_RECOMBINASE"/>
    <property type="match status" value="1"/>
</dbReference>
<gene>
    <name evidence="5" type="ORF">VW23_001660</name>
</gene>
<dbReference type="PANTHER" id="PTHR30349">
    <property type="entry name" value="PHAGE INTEGRASE-RELATED"/>
    <property type="match status" value="1"/>
</dbReference>